<evidence type="ECO:0000313" key="10">
    <source>
        <dbReference type="Proteomes" id="UP000178520"/>
    </source>
</evidence>
<evidence type="ECO:0000259" key="8">
    <source>
        <dbReference type="Pfam" id="PF16363"/>
    </source>
</evidence>
<feature type="domain" description="NAD(P)-binding" evidence="8">
    <location>
        <begin position="10"/>
        <end position="309"/>
    </location>
</feature>
<dbReference type="Gene3D" id="3.90.25.10">
    <property type="entry name" value="UDP-galactose 4-epimerase, domain 1"/>
    <property type="match status" value="1"/>
</dbReference>
<dbReference type="Proteomes" id="UP000178520">
    <property type="component" value="Unassembled WGS sequence"/>
</dbReference>
<dbReference type="InterPro" id="IPR005888">
    <property type="entry name" value="dTDP_Gluc_deHydtase"/>
</dbReference>
<dbReference type="AlphaFoldDB" id="A0A1F8EDY5"/>
<accession>A0A1F8EDY5</accession>
<proteinExistence type="inferred from homology"/>
<comment type="cofactor">
    <cofactor evidence="2 7">
        <name>NAD(+)</name>
        <dbReference type="ChEBI" id="CHEBI:57540"/>
    </cofactor>
</comment>
<gene>
    <name evidence="9" type="ORF">A2735_00555</name>
</gene>
<dbReference type="GO" id="GO:0008460">
    <property type="term" value="F:dTDP-glucose 4,6-dehydratase activity"/>
    <property type="evidence" value="ECO:0007669"/>
    <property type="project" value="UniProtKB-EC"/>
</dbReference>
<reference evidence="9 10" key="1">
    <citation type="journal article" date="2016" name="Nat. Commun.">
        <title>Thousands of microbial genomes shed light on interconnected biogeochemical processes in an aquifer system.</title>
        <authorList>
            <person name="Anantharaman K."/>
            <person name="Brown C.T."/>
            <person name="Hug L.A."/>
            <person name="Sharon I."/>
            <person name="Castelle C.J."/>
            <person name="Probst A.J."/>
            <person name="Thomas B.C."/>
            <person name="Singh A."/>
            <person name="Wilkins M.J."/>
            <person name="Karaoz U."/>
            <person name="Brodie E.L."/>
            <person name="Williams K.H."/>
            <person name="Hubbard S.S."/>
            <person name="Banfield J.F."/>
        </authorList>
    </citation>
    <scope>NUCLEOTIDE SEQUENCE [LARGE SCALE GENOMIC DNA]</scope>
</reference>
<dbReference type="Pfam" id="PF16363">
    <property type="entry name" value="GDP_Man_Dehyd"/>
    <property type="match status" value="1"/>
</dbReference>
<evidence type="ECO:0000256" key="5">
    <source>
        <dbReference type="ARBA" id="ARBA00023027"/>
    </source>
</evidence>
<comment type="caution">
    <text evidence="9">The sequence shown here is derived from an EMBL/GenBank/DDBJ whole genome shotgun (WGS) entry which is preliminary data.</text>
</comment>
<organism evidence="9 10">
    <name type="scientific">Candidatus Yanofskybacteria bacterium RIFCSPHIGHO2_01_FULL_41_21</name>
    <dbReference type="NCBI Taxonomy" id="1802660"/>
    <lineage>
        <taxon>Bacteria</taxon>
        <taxon>Candidatus Yanofskyibacteriota</taxon>
    </lineage>
</organism>
<dbReference type="NCBIfam" id="TIGR01181">
    <property type="entry name" value="dTDP_gluc_dehyt"/>
    <property type="match status" value="1"/>
</dbReference>
<protein>
    <recommendedName>
        <fullName evidence="4 7">dTDP-glucose 4,6-dehydratase</fullName>
        <ecNumber evidence="4 7">4.2.1.46</ecNumber>
    </recommendedName>
</protein>
<dbReference type="CDD" id="cd05246">
    <property type="entry name" value="dTDP_GD_SDR_e"/>
    <property type="match status" value="1"/>
</dbReference>
<dbReference type="InterPro" id="IPR016040">
    <property type="entry name" value="NAD(P)-bd_dom"/>
</dbReference>
<dbReference type="InterPro" id="IPR036291">
    <property type="entry name" value="NAD(P)-bd_dom_sf"/>
</dbReference>
<dbReference type="Gene3D" id="3.40.50.720">
    <property type="entry name" value="NAD(P)-binding Rossmann-like Domain"/>
    <property type="match status" value="1"/>
</dbReference>
<evidence type="ECO:0000256" key="2">
    <source>
        <dbReference type="ARBA" id="ARBA00001911"/>
    </source>
</evidence>
<name>A0A1F8EDY5_9BACT</name>
<dbReference type="PANTHER" id="PTHR43000">
    <property type="entry name" value="DTDP-D-GLUCOSE 4,6-DEHYDRATASE-RELATED"/>
    <property type="match status" value="1"/>
</dbReference>
<keyword evidence="6 7" id="KW-0456">Lyase</keyword>
<comment type="catalytic activity">
    <reaction evidence="1 7">
        <text>dTDP-alpha-D-glucose = dTDP-4-dehydro-6-deoxy-alpha-D-glucose + H2O</text>
        <dbReference type="Rhea" id="RHEA:17221"/>
        <dbReference type="ChEBI" id="CHEBI:15377"/>
        <dbReference type="ChEBI" id="CHEBI:57477"/>
        <dbReference type="ChEBI" id="CHEBI:57649"/>
        <dbReference type="EC" id="4.2.1.46"/>
    </reaction>
</comment>
<evidence type="ECO:0000256" key="3">
    <source>
        <dbReference type="ARBA" id="ARBA00008178"/>
    </source>
</evidence>
<evidence type="ECO:0000256" key="7">
    <source>
        <dbReference type="RuleBase" id="RU004473"/>
    </source>
</evidence>
<evidence type="ECO:0000256" key="4">
    <source>
        <dbReference type="ARBA" id="ARBA00011990"/>
    </source>
</evidence>
<dbReference type="GO" id="GO:0009225">
    <property type="term" value="P:nucleotide-sugar metabolic process"/>
    <property type="evidence" value="ECO:0007669"/>
    <property type="project" value="InterPro"/>
</dbReference>
<keyword evidence="5" id="KW-0520">NAD</keyword>
<dbReference type="EMBL" id="MGJA01000003">
    <property type="protein sequence ID" value="OGM98185.1"/>
    <property type="molecule type" value="Genomic_DNA"/>
</dbReference>
<dbReference type="SUPFAM" id="SSF51735">
    <property type="entry name" value="NAD(P)-binding Rossmann-fold domains"/>
    <property type="match status" value="1"/>
</dbReference>
<comment type="similarity">
    <text evidence="3 7">Belongs to the NAD(P)-dependent epimerase/dehydratase family. dTDP-glucose dehydratase subfamily.</text>
</comment>
<sequence length="346" mass="39974">MIKNSQKKLLITGGAGFIGSNFIHFIYNKYPNYIIYNLDLLTYAGNIRNMDNLKDIKGSKRYFFIKGDICDAKLVGGLFKKHKFDIVVNFAAESHVDRSISNDYHFFRTNFTGVHNLIALVRKYAIPRFIQISTDEIYGDVHKGASGESHPMHPSNPYAASKAAADLVVQSYMRTHKLPLLIVRGSNNYGPYQYPEKLIPLTITNLLEDKKIPIHGDGQQLRRWLHVEDFCRAIDLIMNKGKDFSIYNVAGSETSNLNIVIMVAKVLKKDPKKFIFFINDRPGGDRRYAPDATKIKKELGWSPQYHIKNHLVNVVGWYLNNEQWWQDIKKKQAFKAYYKKQLRSEY</sequence>
<evidence type="ECO:0000256" key="1">
    <source>
        <dbReference type="ARBA" id="ARBA00001539"/>
    </source>
</evidence>
<dbReference type="EC" id="4.2.1.46" evidence="4 7"/>
<evidence type="ECO:0000313" key="9">
    <source>
        <dbReference type="EMBL" id="OGM98185.1"/>
    </source>
</evidence>
<dbReference type="FunFam" id="3.40.50.720:FF:000304">
    <property type="entry name" value="UDP-glucose 4,6-dehydratase"/>
    <property type="match status" value="1"/>
</dbReference>
<evidence type="ECO:0000256" key="6">
    <source>
        <dbReference type="ARBA" id="ARBA00023239"/>
    </source>
</evidence>
<dbReference type="STRING" id="1802660.A2735_00555"/>